<evidence type="ECO:0000313" key="3">
    <source>
        <dbReference type="Proteomes" id="UP000625735"/>
    </source>
</evidence>
<sequence>MKSTYLLFLATVLFCTNGFSQEMKNRDQIKALKTAFITTELGLSTAEAEKFWPIYNQFDARFFELRNKKMRSLHQTIEKNSATLSEKEATQLLNDLEATEEELFQLRKKLNADLKGIIGSVKIIKLKKAEDDFNRKLLRQYRANRGNKN</sequence>
<keyword evidence="1" id="KW-0175">Coiled coil</keyword>
<feature type="coiled-coil region" evidence="1">
    <location>
        <begin position="82"/>
        <end position="113"/>
    </location>
</feature>
<gene>
    <name evidence="2" type="ORF">GCM10011343_26060</name>
</gene>
<evidence type="ECO:0000256" key="1">
    <source>
        <dbReference type="SAM" id="Coils"/>
    </source>
</evidence>
<accession>A0A916Y8Y0</accession>
<protein>
    <recommendedName>
        <fullName evidence="4">Sensor of ECF-type sigma factor</fullName>
    </recommendedName>
</protein>
<reference evidence="2" key="2">
    <citation type="submission" date="2020-09" db="EMBL/GenBank/DDBJ databases">
        <authorList>
            <person name="Sun Q."/>
            <person name="Zhou Y."/>
        </authorList>
    </citation>
    <scope>NUCLEOTIDE SEQUENCE</scope>
    <source>
        <strain evidence="2">CGMCC 1.12506</strain>
    </source>
</reference>
<dbReference type="RefSeq" id="WP_188363032.1">
    <property type="nucleotide sequence ID" value="NZ_BMFG01000012.1"/>
</dbReference>
<proteinExistence type="predicted"/>
<reference evidence="2" key="1">
    <citation type="journal article" date="2014" name="Int. J. Syst. Evol. Microbiol.">
        <title>Complete genome sequence of Corynebacterium casei LMG S-19264T (=DSM 44701T), isolated from a smear-ripened cheese.</title>
        <authorList>
            <consortium name="US DOE Joint Genome Institute (JGI-PGF)"/>
            <person name="Walter F."/>
            <person name="Albersmeier A."/>
            <person name="Kalinowski J."/>
            <person name="Ruckert C."/>
        </authorList>
    </citation>
    <scope>NUCLEOTIDE SEQUENCE</scope>
    <source>
        <strain evidence="2">CGMCC 1.12506</strain>
    </source>
</reference>
<dbReference type="Proteomes" id="UP000625735">
    <property type="component" value="Unassembled WGS sequence"/>
</dbReference>
<comment type="caution">
    <text evidence="2">The sequence shown here is derived from an EMBL/GenBank/DDBJ whole genome shotgun (WGS) entry which is preliminary data.</text>
</comment>
<dbReference type="AlphaFoldDB" id="A0A916Y8Y0"/>
<name>A0A916Y8Y0_9FLAO</name>
<organism evidence="2 3">
    <name type="scientific">Flavobacterium orientale</name>
    <dbReference type="NCBI Taxonomy" id="1756020"/>
    <lineage>
        <taxon>Bacteria</taxon>
        <taxon>Pseudomonadati</taxon>
        <taxon>Bacteroidota</taxon>
        <taxon>Flavobacteriia</taxon>
        <taxon>Flavobacteriales</taxon>
        <taxon>Flavobacteriaceae</taxon>
        <taxon>Flavobacterium</taxon>
    </lineage>
</organism>
<keyword evidence="3" id="KW-1185">Reference proteome</keyword>
<dbReference type="EMBL" id="BMFG01000012">
    <property type="protein sequence ID" value="GGD34998.1"/>
    <property type="molecule type" value="Genomic_DNA"/>
</dbReference>
<evidence type="ECO:0008006" key="4">
    <source>
        <dbReference type="Google" id="ProtNLM"/>
    </source>
</evidence>
<evidence type="ECO:0000313" key="2">
    <source>
        <dbReference type="EMBL" id="GGD34998.1"/>
    </source>
</evidence>